<dbReference type="InterPro" id="IPR026444">
    <property type="entry name" value="Secre_tail"/>
</dbReference>
<keyword evidence="2 4" id="KW-0732">Signal</keyword>
<evidence type="ECO:0000256" key="2">
    <source>
        <dbReference type="ARBA" id="ARBA00022729"/>
    </source>
</evidence>
<dbReference type="EMBL" id="REFC01000012">
    <property type="protein sequence ID" value="RMA64159.1"/>
    <property type="molecule type" value="Genomic_DNA"/>
</dbReference>
<evidence type="ECO:0000256" key="3">
    <source>
        <dbReference type="ARBA" id="ARBA00022737"/>
    </source>
</evidence>
<name>A0A3L9YYM0_9FLAO</name>
<keyword evidence="7" id="KW-1185">Reference proteome</keyword>
<dbReference type="AlphaFoldDB" id="A0A3L9YYM0"/>
<dbReference type="OrthoDB" id="8901262at2"/>
<comment type="caution">
    <text evidence="6">The sequence shown here is derived from an EMBL/GenBank/DDBJ whole genome shotgun (WGS) entry which is preliminary data.</text>
</comment>
<evidence type="ECO:0000313" key="6">
    <source>
        <dbReference type="EMBL" id="RMA64159.1"/>
    </source>
</evidence>
<organism evidence="6 7">
    <name type="scientific">Ulvibacter antarcticus</name>
    <dbReference type="NCBI Taxonomy" id="442714"/>
    <lineage>
        <taxon>Bacteria</taxon>
        <taxon>Pseudomonadati</taxon>
        <taxon>Bacteroidota</taxon>
        <taxon>Flavobacteriia</taxon>
        <taxon>Flavobacteriales</taxon>
        <taxon>Flavobacteriaceae</taxon>
        <taxon>Ulvibacter</taxon>
    </lineage>
</organism>
<gene>
    <name evidence="6" type="ORF">BXY75_1027</name>
</gene>
<accession>A0A3L9YYM0</accession>
<proteinExistence type="predicted"/>
<sequence length="365" mass="40325">MFISLIMRILIILLFICSFTQAQIVTIPDANFKYALVNYTCAAFDANLNFDGDVDTNNDGEIQLSEAEAVYALSVGNNGIQSLEGIAAFSNLHTLLCGDNPLTALDLTQNQSLVWVNSWDCQLTSVISANQNLEFLSVSNNQLNTINISENPNLKQLNISLNQFTEIDVSQNYNLEGLGVSENQITSLDVSNNLSLKSLSCSYNLIANLDLSNNSDLEQLLCKENALESLNLKNQNNLNMIAMDSRFNPNLFCINVDDEDANLVCTATFPHGWCKDAWAAYSEDCVLSVDDHEENSISLSPNPVIDVLDVNSVKSIEKIKCYSLDGKLIKQESNSRIDLSILPKGVYIVIISVEGENFVKKIIKN</sequence>
<dbReference type="InterPro" id="IPR001611">
    <property type="entry name" value="Leu-rich_rpt"/>
</dbReference>
<keyword evidence="3" id="KW-0677">Repeat</keyword>
<protein>
    <submittedName>
        <fullName evidence="6">Putative secreted protein (Por secretion system target)</fullName>
    </submittedName>
</protein>
<dbReference type="PANTHER" id="PTHR47566">
    <property type="match status" value="1"/>
</dbReference>
<evidence type="ECO:0000256" key="4">
    <source>
        <dbReference type="SAM" id="SignalP"/>
    </source>
</evidence>
<feature type="signal peptide" evidence="4">
    <location>
        <begin position="1"/>
        <end position="22"/>
    </location>
</feature>
<feature type="chain" id="PRO_5018301041" evidence="4">
    <location>
        <begin position="23"/>
        <end position="365"/>
    </location>
</feature>
<dbReference type="SUPFAM" id="SSF52058">
    <property type="entry name" value="L domain-like"/>
    <property type="match status" value="1"/>
</dbReference>
<reference evidence="6 7" key="1">
    <citation type="submission" date="2018-10" db="EMBL/GenBank/DDBJ databases">
        <title>Genomic Encyclopedia of Archaeal and Bacterial Type Strains, Phase II (KMG-II): from individual species to whole genera.</title>
        <authorList>
            <person name="Goeker M."/>
        </authorList>
    </citation>
    <scope>NUCLEOTIDE SEQUENCE [LARGE SCALE GENOMIC DNA]</scope>
    <source>
        <strain evidence="6 7">DSM 23424</strain>
    </source>
</reference>
<evidence type="ECO:0000259" key="5">
    <source>
        <dbReference type="Pfam" id="PF18962"/>
    </source>
</evidence>
<dbReference type="Proteomes" id="UP000271339">
    <property type="component" value="Unassembled WGS sequence"/>
</dbReference>
<dbReference type="GO" id="GO:0035591">
    <property type="term" value="F:signaling adaptor activity"/>
    <property type="evidence" value="ECO:0007669"/>
    <property type="project" value="TreeGrafter"/>
</dbReference>
<dbReference type="PANTHER" id="PTHR47566:SF1">
    <property type="entry name" value="PROTEIN NUD1"/>
    <property type="match status" value="1"/>
</dbReference>
<dbReference type="RefSeq" id="WP_121906630.1">
    <property type="nucleotide sequence ID" value="NZ_REFC01000012.1"/>
</dbReference>
<feature type="domain" description="Secretion system C-terminal sorting" evidence="5">
    <location>
        <begin position="301"/>
        <end position="363"/>
    </location>
</feature>
<evidence type="ECO:0000256" key="1">
    <source>
        <dbReference type="ARBA" id="ARBA00022614"/>
    </source>
</evidence>
<dbReference type="InterPro" id="IPR052574">
    <property type="entry name" value="CDIRP"/>
</dbReference>
<keyword evidence="1" id="KW-0433">Leucine-rich repeat</keyword>
<dbReference type="Gene3D" id="3.80.10.10">
    <property type="entry name" value="Ribonuclease Inhibitor"/>
    <property type="match status" value="1"/>
</dbReference>
<dbReference type="InterPro" id="IPR032675">
    <property type="entry name" value="LRR_dom_sf"/>
</dbReference>
<dbReference type="Pfam" id="PF18962">
    <property type="entry name" value="Por_Secre_tail"/>
    <property type="match status" value="1"/>
</dbReference>
<evidence type="ECO:0000313" key="7">
    <source>
        <dbReference type="Proteomes" id="UP000271339"/>
    </source>
</evidence>
<dbReference type="PROSITE" id="PS51450">
    <property type="entry name" value="LRR"/>
    <property type="match status" value="1"/>
</dbReference>
<dbReference type="NCBIfam" id="TIGR04183">
    <property type="entry name" value="Por_Secre_tail"/>
    <property type="match status" value="1"/>
</dbReference>